<protein>
    <submittedName>
        <fullName evidence="1">Uncharacterized protein</fullName>
    </submittedName>
</protein>
<dbReference type="Proteomes" id="UP001145114">
    <property type="component" value="Unassembled WGS sequence"/>
</dbReference>
<gene>
    <name evidence="1" type="ORF">EV182_002785</name>
</gene>
<comment type="caution">
    <text evidence="1">The sequence shown here is derived from an EMBL/GenBank/DDBJ whole genome shotgun (WGS) entry which is preliminary data.</text>
</comment>
<reference evidence="1" key="1">
    <citation type="submission" date="2022-06" db="EMBL/GenBank/DDBJ databases">
        <title>Phylogenomic reconstructions and comparative analyses of Kickxellomycotina fungi.</title>
        <authorList>
            <person name="Reynolds N.K."/>
            <person name="Stajich J.E."/>
            <person name="Barry K."/>
            <person name="Grigoriev I.V."/>
            <person name="Crous P."/>
            <person name="Smith M.E."/>
        </authorList>
    </citation>
    <scope>NUCLEOTIDE SEQUENCE</scope>
    <source>
        <strain evidence="1">RSA 2271</strain>
    </source>
</reference>
<accession>A0ACC1HS07</accession>
<name>A0ACC1HS07_9FUNG</name>
<proteinExistence type="predicted"/>
<dbReference type="EMBL" id="JAMZIH010000625">
    <property type="protein sequence ID" value="KAJ1679071.1"/>
    <property type="molecule type" value="Genomic_DNA"/>
</dbReference>
<evidence type="ECO:0000313" key="1">
    <source>
        <dbReference type="EMBL" id="KAJ1679071.1"/>
    </source>
</evidence>
<organism evidence="1 2">
    <name type="scientific">Spiromyces aspiralis</name>
    <dbReference type="NCBI Taxonomy" id="68401"/>
    <lineage>
        <taxon>Eukaryota</taxon>
        <taxon>Fungi</taxon>
        <taxon>Fungi incertae sedis</taxon>
        <taxon>Zoopagomycota</taxon>
        <taxon>Kickxellomycotina</taxon>
        <taxon>Kickxellomycetes</taxon>
        <taxon>Kickxellales</taxon>
        <taxon>Kickxellaceae</taxon>
        <taxon>Spiromyces</taxon>
    </lineage>
</organism>
<evidence type="ECO:0000313" key="2">
    <source>
        <dbReference type="Proteomes" id="UP001145114"/>
    </source>
</evidence>
<sequence length="303" mass="31630">MSALVKANSNSGFPSLEIVFFRSLIQLVGAVIGALIAGVNPLGPPNSELRGWLMLRGFIGGLGIIAFFSSVTILPLADANVVFFTNPILTSLIAHYILGEDYSLTDKALSFVCMLGVVLVSKPSTLFTLSSPYFAATTTTAANTASDVLPASSDAGGSIMRALGVAVAFVGALCAASAYTLVRKIGKNVHFTVQVTYLGLVCTVMSGIPLLFSIQSFHLPASLNDWSMLVSVGLCAVFSQMLLNRGLQLAPAGPAILMRNLDVVFAYVFSVAVFNEIPDIMSIVGSTVIIGCTVALGPSQPEA</sequence>
<keyword evidence="2" id="KW-1185">Reference proteome</keyword>